<sequence length="321" mass="36367">MHIIILLSSIGAMSQGKDSTAISAGAVITEKFPATRIFDVQYQQLGKANYKSKVFGEDAEKTQVKNHSRLKVTANLPIYQSKSRRFFITNTLRYKFEAYDYGTTYSIPSQTYLSRPNQQYHYFAGSLSGTYFSSLFKKPVLYNATVTVDGNQKDVQRVKGFVSATAVLRKNEHTTMTVGVVALVDPSSIIPFSPTFSYEHRFKDLPWKLDIILPQRVLLTRSLLENGRISIGTELNNENYYLTINDTGFNGVYEFNQLELRNGITYEYIFLKNCIATFRGGITNVITARITERGAKTSKYVAENKQDAQPFFLLGLSYNPF</sequence>
<gene>
    <name evidence="1" type="ORF">ABS766_14335</name>
</gene>
<organism evidence="1 2">
    <name type="scientific">Flavobacterium rhizosphaerae</name>
    <dbReference type="NCBI Taxonomy" id="3163298"/>
    <lineage>
        <taxon>Bacteria</taxon>
        <taxon>Pseudomonadati</taxon>
        <taxon>Bacteroidota</taxon>
        <taxon>Flavobacteriia</taxon>
        <taxon>Flavobacteriales</taxon>
        <taxon>Flavobacteriaceae</taxon>
        <taxon>Flavobacterium</taxon>
    </lineage>
</organism>
<dbReference type="EMBL" id="JBELPZ010000019">
    <property type="protein sequence ID" value="MFL9845597.1"/>
    <property type="molecule type" value="Genomic_DNA"/>
</dbReference>
<evidence type="ECO:0000313" key="1">
    <source>
        <dbReference type="EMBL" id="MFL9845597.1"/>
    </source>
</evidence>
<protein>
    <submittedName>
        <fullName evidence="1">Uncharacterized protein</fullName>
    </submittedName>
</protein>
<proteinExistence type="predicted"/>
<reference evidence="1 2" key="1">
    <citation type="submission" date="2024-06" db="EMBL/GenBank/DDBJ databases">
        <authorList>
            <person name="Kaempfer P."/>
            <person name="Viver T."/>
        </authorList>
    </citation>
    <scope>NUCLEOTIDE SEQUENCE [LARGE SCALE GENOMIC DNA]</scope>
    <source>
        <strain evidence="1 2">ST-119</strain>
    </source>
</reference>
<dbReference type="Proteomes" id="UP001629156">
    <property type="component" value="Unassembled WGS sequence"/>
</dbReference>
<dbReference type="RefSeq" id="WP_408085879.1">
    <property type="nucleotide sequence ID" value="NZ_JBELPZ010000019.1"/>
</dbReference>
<accession>A0ABW8Z1H4</accession>
<keyword evidence="2" id="KW-1185">Reference proteome</keyword>
<evidence type="ECO:0000313" key="2">
    <source>
        <dbReference type="Proteomes" id="UP001629156"/>
    </source>
</evidence>
<comment type="caution">
    <text evidence="1">The sequence shown here is derived from an EMBL/GenBank/DDBJ whole genome shotgun (WGS) entry which is preliminary data.</text>
</comment>
<name>A0ABW8Z1H4_9FLAO</name>